<keyword evidence="4" id="KW-0378">Hydrolase</keyword>
<evidence type="ECO:0000256" key="1">
    <source>
        <dbReference type="ARBA" id="ARBA00004651"/>
    </source>
</evidence>
<proteinExistence type="predicted"/>
<accession>A0ABN2F872</accession>
<dbReference type="SUPFAM" id="SSF48317">
    <property type="entry name" value="Acid phosphatase/Vanadium-dependent haloperoxidase"/>
    <property type="match status" value="1"/>
</dbReference>
<feature type="compositionally biased region" description="Basic and acidic residues" evidence="7">
    <location>
        <begin position="218"/>
        <end position="240"/>
    </location>
</feature>
<sequence>MYEDIVDFARSTPGWLHTLAEVGTDAGLFVFAALFVVVAVRAWRAPARELALAVSGPAGIVLAYILSEVIKTFVQEDRPCRGGIATIAACPPLDDWSFPSNHSVIAAGAAATLVLAWRSLAWAVFPLAVVMAFSRVFVGVHYPHDVAAGFLLGATLAPLFALLQVGAVTPAVRLLRARLPEHLRPAAPDPAPNWRQRPSTSQPPFEDPQRSFGQGPDPRQHVGADPRQDFGPDPRQDPSVDPRYGPAADPGRPSFGRGRAPQHGVAQPPHQYAEGAPQGYAGGAPHRYTDGPPHGYAGERSRRHAEGP</sequence>
<evidence type="ECO:0000256" key="4">
    <source>
        <dbReference type="ARBA" id="ARBA00022801"/>
    </source>
</evidence>
<organism evidence="10 11">
    <name type="scientific">Nonomuraea maheshkhaliensis</name>
    <dbReference type="NCBI Taxonomy" id="419590"/>
    <lineage>
        <taxon>Bacteria</taxon>
        <taxon>Bacillati</taxon>
        <taxon>Actinomycetota</taxon>
        <taxon>Actinomycetes</taxon>
        <taxon>Streptosporangiales</taxon>
        <taxon>Streptosporangiaceae</taxon>
        <taxon>Nonomuraea</taxon>
    </lineage>
</organism>
<comment type="subcellular location">
    <subcellularLocation>
        <location evidence="1">Cell membrane</location>
        <topology evidence="1">Multi-pass membrane protein</topology>
    </subcellularLocation>
</comment>
<keyword evidence="2" id="KW-1003">Cell membrane</keyword>
<dbReference type="EMBL" id="BAAAMU010000022">
    <property type="protein sequence ID" value="GAA1634986.1"/>
    <property type="molecule type" value="Genomic_DNA"/>
</dbReference>
<feature type="domain" description="Phosphatidic acid phosphatase type 2/haloperoxidase" evidence="9">
    <location>
        <begin position="50"/>
        <end position="161"/>
    </location>
</feature>
<dbReference type="Pfam" id="PF01569">
    <property type="entry name" value="PAP2"/>
    <property type="match status" value="1"/>
</dbReference>
<evidence type="ECO:0000256" key="3">
    <source>
        <dbReference type="ARBA" id="ARBA00022692"/>
    </source>
</evidence>
<reference evidence="10 11" key="1">
    <citation type="journal article" date="2019" name="Int. J. Syst. Evol. Microbiol.">
        <title>The Global Catalogue of Microorganisms (GCM) 10K type strain sequencing project: providing services to taxonomists for standard genome sequencing and annotation.</title>
        <authorList>
            <consortium name="The Broad Institute Genomics Platform"/>
            <consortium name="The Broad Institute Genome Sequencing Center for Infectious Disease"/>
            <person name="Wu L."/>
            <person name="Ma J."/>
        </authorList>
    </citation>
    <scope>NUCLEOTIDE SEQUENCE [LARGE SCALE GENOMIC DNA]</scope>
    <source>
        <strain evidence="10 11">JCM 13929</strain>
    </source>
</reference>
<dbReference type="Proteomes" id="UP001500064">
    <property type="component" value="Unassembled WGS sequence"/>
</dbReference>
<feature type="transmembrane region" description="Helical" evidence="8">
    <location>
        <begin position="148"/>
        <end position="175"/>
    </location>
</feature>
<feature type="compositionally biased region" description="Basic and acidic residues" evidence="7">
    <location>
        <begin position="297"/>
        <end position="308"/>
    </location>
</feature>
<evidence type="ECO:0000256" key="5">
    <source>
        <dbReference type="ARBA" id="ARBA00022989"/>
    </source>
</evidence>
<dbReference type="Gene3D" id="1.20.144.10">
    <property type="entry name" value="Phosphatidic acid phosphatase type 2/haloperoxidase"/>
    <property type="match status" value="1"/>
</dbReference>
<gene>
    <name evidence="10" type="ORF">GCM10009733_035030</name>
</gene>
<evidence type="ECO:0000313" key="11">
    <source>
        <dbReference type="Proteomes" id="UP001500064"/>
    </source>
</evidence>
<name>A0ABN2F872_9ACTN</name>
<keyword evidence="6 8" id="KW-0472">Membrane</keyword>
<comment type="caution">
    <text evidence="10">The sequence shown here is derived from an EMBL/GenBank/DDBJ whole genome shotgun (WGS) entry which is preliminary data.</text>
</comment>
<feature type="region of interest" description="Disordered" evidence="7">
    <location>
        <begin position="183"/>
        <end position="308"/>
    </location>
</feature>
<evidence type="ECO:0000256" key="8">
    <source>
        <dbReference type="SAM" id="Phobius"/>
    </source>
</evidence>
<dbReference type="InterPro" id="IPR000326">
    <property type="entry name" value="PAP2/HPO"/>
</dbReference>
<feature type="transmembrane region" description="Helical" evidence="8">
    <location>
        <begin position="26"/>
        <end position="43"/>
    </location>
</feature>
<dbReference type="InterPro" id="IPR036938">
    <property type="entry name" value="PAP2/HPO_sf"/>
</dbReference>
<feature type="transmembrane region" description="Helical" evidence="8">
    <location>
        <begin position="124"/>
        <end position="142"/>
    </location>
</feature>
<protein>
    <recommendedName>
        <fullName evidence="9">Phosphatidic acid phosphatase type 2/haloperoxidase domain-containing protein</fullName>
    </recommendedName>
</protein>
<evidence type="ECO:0000259" key="9">
    <source>
        <dbReference type="SMART" id="SM00014"/>
    </source>
</evidence>
<keyword evidence="5 8" id="KW-1133">Transmembrane helix</keyword>
<evidence type="ECO:0000256" key="2">
    <source>
        <dbReference type="ARBA" id="ARBA00022475"/>
    </source>
</evidence>
<dbReference type="PANTHER" id="PTHR14969">
    <property type="entry name" value="SPHINGOSINE-1-PHOSPHATE PHOSPHOHYDROLASE"/>
    <property type="match status" value="1"/>
</dbReference>
<dbReference type="PANTHER" id="PTHR14969:SF62">
    <property type="entry name" value="DECAPRENYLPHOSPHORYL-5-PHOSPHORIBOSE PHOSPHATASE RV3807C-RELATED"/>
    <property type="match status" value="1"/>
</dbReference>
<keyword evidence="3 8" id="KW-0812">Transmembrane</keyword>
<evidence type="ECO:0000313" key="10">
    <source>
        <dbReference type="EMBL" id="GAA1634986.1"/>
    </source>
</evidence>
<evidence type="ECO:0000256" key="7">
    <source>
        <dbReference type="SAM" id="MobiDB-lite"/>
    </source>
</evidence>
<evidence type="ECO:0000256" key="6">
    <source>
        <dbReference type="ARBA" id="ARBA00023136"/>
    </source>
</evidence>
<keyword evidence="11" id="KW-1185">Reference proteome</keyword>
<feature type="transmembrane region" description="Helical" evidence="8">
    <location>
        <begin position="50"/>
        <end position="67"/>
    </location>
</feature>
<dbReference type="SMART" id="SM00014">
    <property type="entry name" value="acidPPc"/>
    <property type="match status" value="1"/>
</dbReference>